<dbReference type="PANTHER" id="PTHR47399">
    <property type="entry name" value="TRANSMEMBRANE PROTEIN 121B"/>
    <property type="match status" value="1"/>
</dbReference>
<keyword evidence="2" id="KW-0472">Membrane</keyword>
<dbReference type="EMBL" id="JAHQIW010001870">
    <property type="protein sequence ID" value="KAJ1353866.1"/>
    <property type="molecule type" value="Genomic_DNA"/>
</dbReference>
<feature type="transmembrane region" description="Helical" evidence="2">
    <location>
        <begin position="24"/>
        <end position="47"/>
    </location>
</feature>
<evidence type="ECO:0000256" key="2">
    <source>
        <dbReference type="SAM" id="Phobius"/>
    </source>
</evidence>
<feature type="transmembrane region" description="Helical" evidence="2">
    <location>
        <begin position="59"/>
        <end position="78"/>
    </location>
</feature>
<proteinExistence type="inferred from homology"/>
<dbReference type="AlphaFoldDB" id="A0AAD5MTN6"/>
<evidence type="ECO:0000313" key="4">
    <source>
        <dbReference type="Proteomes" id="UP001196413"/>
    </source>
</evidence>
<protein>
    <submittedName>
        <fullName evidence="3">Uncharacterized protein</fullName>
    </submittedName>
</protein>
<keyword evidence="2" id="KW-1133">Transmembrane helix</keyword>
<dbReference type="InterPro" id="IPR032776">
    <property type="entry name" value="CECR6/TMEM121"/>
</dbReference>
<dbReference type="PANTHER" id="PTHR47399:SF1">
    <property type="entry name" value="TRANSMEMBRANE PROTEIN 121B"/>
    <property type="match status" value="1"/>
</dbReference>
<accession>A0AAD5MTN6</accession>
<evidence type="ECO:0000313" key="3">
    <source>
        <dbReference type="EMBL" id="KAJ1353866.1"/>
    </source>
</evidence>
<keyword evidence="2" id="KW-0812">Transmembrane</keyword>
<organism evidence="3 4">
    <name type="scientific">Parelaphostrongylus tenuis</name>
    <name type="common">Meningeal worm</name>
    <dbReference type="NCBI Taxonomy" id="148309"/>
    <lineage>
        <taxon>Eukaryota</taxon>
        <taxon>Metazoa</taxon>
        <taxon>Ecdysozoa</taxon>
        <taxon>Nematoda</taxon>
        <taxon>Chromadorea</taxon>
        <taxon>Rhabditida</taxon>
        <taxon>Rhabditina</taxon>
        <taxon>Rhabditomorpha</taxon>
        <taxon>Strongyloidea</taxon>
        <taxon>Metastrongylidae</taxon>
        <taxon>Parelaphostrongylus</taxon>
    </lineage>
</organism>
<dbReference type="InterPro" id="IPR026624">
    <property type="entry name" value="CECR6"/>
</dbReference>
<gene>
    <name evidence="3" type="ORF">KIN20_010632</name>
</gene>
<sequence>MPTFALLKLRFGRYPRLLYVNDKIWGLIYVLIVNGPFLGLRIYLYVLLEVEQRGRHYDLSLFAVKNIAMIYLALREIWTRLQYWRMKRATSLHGELATQQKAEPEH</sequence>
<dbReference type="Proteomes" id="UP001196413">
    <property type="component" value="Unassembled WGS sequence"/>
</dbReference>
<comment type="caution">
    <text evidence="3">The sequence shown here is derived from an EMBL/GenBank/DDBJ whole genome shotgun (WGS) entry which is preliminary data.</text>
</comment>
<evidence type="ECO:0000256" key="1">
    <source>
        <dbReference type="ARBA" id="ARBA00007711"/>
    </source>
</evidence>
<comment type="similarity">
    <text evidence="1">Belongs to the TMEM121 family.</text>
</comment>
<name>A0AAD5MTN6_PARTN</name>
<keyword evidence="4" id="KW-1185">Reference proteome</keyword>
<reference evidence="3" key="1">
    <citation type="submission" date="2021-06" db="EMBL/GenBank/DDBJ databases">
        <title>Parelaphostrongylus tenuis whole genome reference sequence.</title>
        <authorList>
            <person name="Garwood T.J."/>
            <person name="Larsen P.A."/>
            <person name="Fountain-Jones N.M."/>
            <person name="Garbe J.R."/>
            <person name="Macchietto M.G."/>
            <person name="Kania S.A."/>
            <person name="Gerhold R.W."/>
            <person name="Richards J.E."/>
            <person name="Wolf T.M."/>
        </authorList>
    </citation>
    <scope>NUCLEOTIDE SEQUENCE</scope>
    <source>
        <strain evidence="3">MNPRO001-30</strain>
        <tissue evidence="3">Meninges</tissue>
    </source>
</reference>
<dbReference type="Pfam" id="PF14997">
    <property type="entry name" value="CECR6_TMEM121"/>
    <property type="match status" value="1"/>
</dbReference>